<feature type="region of interest" description="Disordered" evidence="2">
    <location>
        <begin position="197"/>
        <end position="225"/>
    </location>
</feature>
<evidence type="ECO:0000259" key="3">
    <source>
        <dbReference type="PROSITE" id="PS50006"/>
    </source>
</evidence>
<dbReference type="Pfam" id="PF00498">
    <property type="entry name" value="FHA"/>
    <property type="match status" value="1"/>
</dbReference>
<dbReference type="CDD" id="cd00060">
    <property type="entry name" value="FHA"/>
    <property type="match status" value="1"/>
</dbReference>
<dbReference type="RefSeq" id="WP_203668787.1">
    <property type="nucleotide sequence ID" value="NZ_BONO01000015.1"/>
</dbReference>
<dbReference type="Proteomes" id="UP000642125">
    <property type="component" value="Unassembled WGS sequence"/>
</dbReference>
<feature type="region of interest" description="Disordered" evidence="2">
    <location>
        <begin position="251"/>
        <end position="302"/>
    </location>
</feature>
<dbReference type="InterPro" id="IPR000253">
    <property type="entry name" value="FHA_dom"/>
</dbReference>
<organism evidence="4 5">
    <name type="scientific">Cellulomonas pakistanensis</name>
    <dbReference type="NCBI Taxonomy" id="992287"/>
    <lineage>
        <taxon>Bacteria</taxon>
        <taxon>Bacillati</taxon>
        <taxon>Actinomycetota</taxon>
        <taxon>Actinomycetes</taxon>
        <taxon>Micrococcales</taxon>
        <taxon>Cellulomonadaceae</taxon>
        <taxon>Cellulomonas</taxon>
    </lineage>
</organism>
<evidence type="ECO:0000256" key="1">
    <source>
        <dbReference type="ARBA" id="ARBA00022553"/>
    </source>
</evidence>
<evidence type="ECO:0000313" key="4">
    <source>
        <dbReference type="EMBL" id="GIG36766.1"/>
    </source>
</evidence>
<comment type="caution">
    <text evidence="4">The sequence shown here is derived from an EMBL/GenBank/DDBJ whole genome shotgun (WGS) entry which is preliminary data.</text>
</comment>
<sequence length="501" mass="49634">MIVPEYTPGEWYAVVAGGVVLLLAPSTPPEVVRDVWTSAPERGEGLGAQLDALVRHGIGGLHPFAAVDLAGGQVHTALRGDVEVEVVRGTRAEVLSAPQVVSWSERSVGAAEEVTVRVSGSGRGPALPIVSGVVRASRVRVRLTGADAAREPAAAAPSEPVVRSAEPTPVAVAPGRAAAESPVAAVVAEAAPEPVAVPEPAEAASTAVAAGSADQPSGTEVVEGAPAPGEVVEGELVEAEVVEAEVVEAEVVEEDAPADAPSDAPAEVEEHDAGAPAPERAPAPAAAPTPAPAPAAPSAAGAPVIPAPSQPYVPPAPAAPVLPGPASADDHDGLTILSGELASIRQHLPSWAVSQTGEWPSGPVVPTPAPAPGVSGAVPVTAASTGALPVPRLALSTGALVPVDGVVLIGRAPQADRAPDGAQARLVTVPSPEQDISRTHAEVRLEAGRVLVTDLYSTNGITVAAGALPPRRVTAGEPVAVGEGDVVDLGDGVTFTVEPGA</sequence>
<dbReference type="SUPFAM" id="SSF49879">
    <property type="entry name" value="SMAD/FHA domain"/>
    <property type="match status" value="1"/>
</dbReference>
<proteinExistence type="predicted"/>
<reference evidence="4" key="1">
    <citation type="submission" date="2021-01" db="EMBL/GenBank/DDBJ databases">
        <title>Whole genome shotgun sequence of Cellulomonas pakistanensis NBRC 110800.</title>
        <authorList>
            <person name="Komaki H."/>
            <person name="Tamura T."/>
        </authorList>
    </citation>
    <scope>NUCLEOTIDE SEQUENCE</scope>
    <source>
        <strain evidence="4">NBRC 110800</strain>
    </source>
</reference>
<keyword evidence="5" id="KW-1185">Reference proteome</keyword>
<dbReference type="EMBL" id="BONO01000015">
    <property type="protein sequence ID" value="GIG36766.1"/>
    <property type="molecule type" value="Genomic_DNA"/>
</dbReference>
<keyword evidence="1" id="KW-0597">Phosphoprotein</keyword>
<protein>
    <recommendedName>
        <fullName evidence="3">FHA domain-containing protein</fullName>
    </recommendedName>
</protein>
<dbReference type="PROSITE" id="PS50006">
    <property type="entry name" value="FHA_DOMAIN"/>
    <property type="match status" value="1"/>
</dbReference>
<evidence type="ECO:0000256" key="2">
    <source>
        <dbReference type="SAM" id="MobiDB-lite"/>
    </source>
</evidence>
<dbReference type="InterPro" id="IPR008984">
    <property type="entry name" value="SMAD_FHA_dom_sf"/>
</dbReference>
<evidence type="ECO:0000313" key="5">
    <source>
        <dbReference type="Proteomes" id="UP000642125"/>
    </source>
</evidence>
<accession>A0A919PBS3</accession>
<feature type="compositionally biased region" description="Low complexity" evidence="2">
    <location>
        <begin position="151"/>
        <end position="165"/>
    </location>
</feature>
<name>A0A919PBS3_9CELL</name>
<feature type="compositionally biased region" description="Pro residues" evidence="2">
    <location>
        <begin position="279"/>
        <end position="295"/>
    </location>
</feature>
<dbReference type="SMART" id="SM00240">
    <property type="entry name" value="FHA"/>
    <property type="match status" value="1"/>
</dbReference>
<feature type="compositionally biased region" description="Low complexity" evidence="2">
    <location>
        <begin position="197"/>
        <end position="213"/>
    </location>
</feature>
<feature type="region of interest" description="Disordered" evidence="2">
    <location>
        <begin position="147"/>
        <end position="167"/>
    </location>
</feature>
<feature type="domain" description="FHA" evidence="3">
    <location>
        <begin position="407"/>
        <end position="468"/>
    </location>
</feature>
<dbReference type="AlphaFoldDB" id="A0A919PBS3"/>
<dbReference type="Gene3D" id="2.60.200.20">
    <property type="match status" value="1"/>
</dbReference>
<gene>
    <name evidence="4" type="ORF">Cpa01nite_21470</name>
</gene>